<protein>
    <submittedName>
        <fullName evidence="4">Sortase A</fullName>
    </submittedName>
</protein>
<evidence type="ECO:0000313" key="5">
    <source>
        <dbReference type="Proteomes" id="UP000198558"/>
    </source>
</evidence>
<gene>
    <name evidence="4" type="ORF">SAMN04489758_11247</name>
</gene>
<keyword evidence="5" id="KW-1185">Reference proteome</keyword>
<evidence type="ECO:0000256" key="2">
    <source>
        <dbReference type="PIRSR" id="PIRSR605754-1"/>
    </source>
</evidence>
<feature type="transmembrane region" description="Helical" evidence="3">
    <location>
        <begin position="253"/>
        <end position="274"/>
    </location>
</feature>
<dbReference type="Proteomes" id="UP000198558">
    <property type="component" value="Unassembled WGS sequence"/>
</dbReference>
<sequence>MKKKVVKVVLIVGFIIGLVISLYPLISNMYAKKSQMSVITNYQKEIDNSNEQRIVQEKDLANTYNRKLNQTVILSDPFDPNAISMADEKYYEILNFTDDNVMAYIKIPRIDVNLPIYHGTDSEHMLKGVGHLVGTSLPVGGNDTHSVLSAHSGLSSADLFTNLANLDNGDLFYIYVLDEILAYEVDNIKVVKPTETDDLRIVKGEDYITLVTCTPFGINSHRLLVRGHRVEYNPDKEKQEAKKGNEDVWFNEYIKSIISGVGIIIAFLVIGVVTKKIKIAVWRKKE</sequence>
<dbReference type="NCBIfam" id="TIGR01076">
    <property type="entry name" value="sortase_fam"/>
    <property type="match status" value="1"/>
</dbReference>
<dbReference type="RefSeq" id="WP_143050714.1">
    <property type="nucleotide sequence ID" value="NZ_CAMTSG010000045.1"/>
</dbReference>
<dbReference type="OrthoDB" id="1648028at2"/>
<keyword evidence="3" id="KW-1133">Transmembrane helix</keyword>
<keyword evidence="3" id="KW-0472">Membrane</keyword>
<accession>A0A1I0ELY3</accession>
<feature type="active site" description="Acyl-thioester intermediate" evidence="2">
    <location>
        <position position="213"/>
    </location>
</feature>
<dbReference type="InterPro" id="IPR023365">
    <property type="entry name" value="Sortase_dom-sf"/>
</dbReference>
<dbReference type="InterPro" id="IPR042002">
    <property type="entry name" value="Sortase_C"/>
</dbReference>
<keyword evidence="1" id="KW-0378">Hydrolase</keyword>
<reference evidence="5" key="1">
    <citation type="submission" date="2016-10" db="EMBL/GenBank/DDBJ databases">
        <authorList>
            <person name="Varghese N."/>
            <person name="Submissions S."/>
        </authorList>
    </citation>
    <scope>NUCLEOTIDE SEQUENCE [LARGE SCALE GENOMIC DNA]</scope>
    <source>
        <strain evidence="5">DSM 1551</strain>
    </source>
</reference>
<evidence type="ECO:0000256" key="3">
    <source>
        <dbReference type="SAM" id="Phobius"/>
    </source>
</evidence>
<dbReference type="GO" id="GO:0016787">
    <property type="term" value="F:hydrolase activity"/>
    <property type="evidence" value="ECO:0007669"/>
    <property type="project" value="UniProtKB-KW"/>
</dbReference>
<dbReference type="AlphaFoldDB" id="A0A1I0ELY3"/>
<dbReference type="CDD" id="cd05827">
    <property type="entry name" value="Sortase_C"/>
    <property type="match status" value="1"/>
</dbReference>
<evidence type="ECO:0000313" key="4">
    <source>
        <dbReference type="EMBL" id="SET46469.1"/>
    </source>
</evidence>
<dbReference type="SUPFAM" id="SSF63817">
    <property type="entry name" value="Sortase"/>
    <property type="match status" value="1"/>
</dbReference>
<feature type="transmembrane region" description="Helical" evidence="3">
    <location>
        <begin position="5"/>
        <end position="26"/>
    </location>
</feature>
<feature type="active site" description="Proton donor/acceptor" evidence="2">
    <location>
        <position position="151"/>
    </location>
</feature>
<keyword evidence="3" id="KW-0812">Transmembrane</keyword>
<dbReference type="Pfam" id="PF04203">
    <property type="entry name" value="Sortase"/>
    <property type="match status" value="1"/>
</dbReference>
<proteinExistence type="predicted"/>
<dbReference type="InterPro" id="IPR005754">
    <property type="entry name" value="Sortase"/>
</dbReference>
<dbReference type="NCBIfam" id="NF033745">
    <property type="entry name" value="class_C_sortase"/>
    <property type="match status" value="1"/>
</dbReference>
<evidence type="ECO:0000256" key="1">
    <source>
        <dbReference type="ARBA" id="ARBA00022801"/>
    </source>
</evidence>
<dbReference type="Gene3D" id="2.40.260.10">
    <property type="entry name" value="Sortase"/>
    <property type="match status" value="1"/>
</dbReference>
<organism evidence="4 5">
    <name type="scientific">Thomasclavelia cocleata</name>
    <dbReference type="NCBI Taxonomy" id="69824"/>
    <lineage>
        <taxon>Bacteria</taxon>
        <taxon>Bacillati</taxon>
        <taxon>Bacillota</taxon>
        <taxon>Erysipelotrichia</taxon>
        <taxon>Erysipelotrichales</taxon>
        <taxon>Coprobacillaceae</taxon>
        <taxon>Thomasclavelia</taxon>
    </lineage>
</organism>
<dbReference type="GeneID" id="78288330"/>
<name>A0A1I0ELY3_9FIRM</name>
<dbReference type="EMBL" id="FOIN01000012">
    <property type="protein sequence ID" value="SET46469.1"/>
    <property type="molecule type" value="Genomic_DNA"/>
</dbReference>